<evidence type="ECO:0000256" key="1">
    <source>
        <dbReference type="ARBA" id="ARBA00022801"/>
    </source>
</evidence>
<sequence length="145" mass="16133">MTSSPAWARTMLVINYDEWGGFYDHVAPSVAPDAHPEWGLRGFRTPCLVISPRARRGYVAHDVYDHTSVLKAVEWRWNLPPLTPRDSAARNLAEVLDFTAPADLSAPRWPVPQVTGAPCGAGSTADYEQWRALRDLAHQEGFPLP</sequence>
<proteinExistence type="predicted"/>
<dbReference type="RefSeq" id="WP_345601211.1">
    <property type="nucleotide sequence ID" value="NZ_BAABLT010000030.1"/>
</dbReference>
<dbReference type="EMBL" id="JBHTIW010000027">
    <property type="protein sequence ID" value="MFD0923006.1"/>
    <property type="molecule type" value="Genomic_DNA"/>
</dbReference>
<gene>
    <name evidence="3" type="ORF">ACFQ16_24950</name>
</gene>
<dbReference type="InterPro" id="IPR017850">
    <property type="entry name" value="Alkaline_phosphatase_core_sf"/>
</dbReference>
<dbReference type="InterPro" id="IPR007312">
    <property type="entry name" value="Phosphoesterase"/>
</dbReference>
<organism evidence="3 4">
    <name type="scientific">Saccharopolyspora rosea</name>
    <dbReference type="NCBI Taxonomy" id="524884"/>
    <lineage>
        <taxon>Bacteria</taxon>
        <taxon>Bacillati</taxon>
        <taxon>Actinomycetota</taxon>
        <taxon>Actinomycetes</taxon>
        <taxon>Pseudonocardiales</taxon>
        <taxon>Pseudonocardiaceae</taxon>
        <taxon>Saccharopolyspora</taxon>
    </lineage>
</organism>
<protein>
    <submittedName>
        <fullName evidence="3">Alkaline phosphatase family protein</fullName>
    </submittedName>
</protein>
<accession>A0ABW3G2A0</accession>
<evidence type="ECO:0000313" key="4">
    <source>
        <dbReference type="Proteomes" id="UP001597018"/>
    </source>
</evidence>
<dbReference type="Pfam" id="PF04185">
    <property type="entry name" value="Phosphoesterase"/>
    <property type="match status" value="1"/>
</dbReference>
<evidence type="ECO:0000313" key="3">
    <source>
        <dbReference type="EMBL" id="MFD0923006.1"/>
    </source>
</evidence>
<keyword evidence="1" id="KW-0378">Hydrolase</keyword>
<dbReference type="Proteomes" id="UP001597018">
    <property type="component" value="Unassembled WGS sequence"/>
</dbReference>
<comment type="caution">
    <text evidence="3">The sequence shown here is derived from an EMBL/GenBank/DDBJ whole genome shotgun (WGS) entry which is preliminary data.</text>
</comment>
<name>A0ABW3G2A0_9PSEU</name>
<evidence type="ECO:0000256" key="2">
    <source>
        <dbReference type="ARBA" id="ARBA00023026"/>
    </source>
</evidence>
<reference evidence="4" key="1">
    <citation type="journal article" date="2019" name="Int. J. Syst. Evol. Microbiol.">
        <title>The Global Catalogue of Microorganisms (GCM) 10K type strain sequencing project: providing services to taxonomists for standard genome sequencing and annotation.</title>
        <authorList>
            <consortium name="The Broad Institute Genomics Platform"/>
            <consortium name="The Broad Institute Genome Sequencing Center for Infectious Disease"/>
            <person name="Wu L."/>
            <person name="Ma J."/>
        </authorList>
    </citation>
    <scope>NUCLEOTIDE SEQUENCE [LARGE SCALE GENOMIC DNA]</scope>
    <source>
        <strain evidence="4">CCUG 56401</strain>
    </source>
</reference>
<dbReference type="PANTHER" id="PTHR31956:SF1">
    <property type="entry name" value="NON-SPECIFIC PHOSPHOLIPASE C1"/>
    <property type="match status" value="1"/>
</dbReference>
<keyword evidence="2" id="KW-0843">Virulence</keyword>
<dbReference type="Gene3D" id="3.40.720.10">
    <property type="entry name" value="Alkaline Phosphatase, subunit A"/>
    <property type="match status" value="1"/>
</dbReference>
<keyword evidence="4" id="KW-1185">Reference proteome</keyword>
<dbReference type="PANTHER" id="PTHR31956">
    <property type="entry name" value="NON-SPECIFIC PHOSPHOLIPASE C4-RELATED"/>
    <property type="match status" value="1"/>
</dbReference>